<evidence type="ECO:0000313" key="3">
    <source>
        <dbReference type="Proteomes" id="UP001500752"/>
    </source>
</evidence>
<dbReference type="Proteomes" id="UP001500752">
    <property type="component" value="Unassembled WGS sequence"/>
</dbReference>
<feature type="domain" description="CN hydrolase" evidence="1">
    <location>
        <begin position="8"/>
        <end position="166"/>
    </location>
</feature>
<comment type="caution">
    <text evidence="2">The sequence shown here is derived from an EMBL/GenBank/DDBJ whole genome shotgun (WGS) entry which is preliminary data.</text>
</comment>
<protein>
    <recommendedName>
        <fullName evidence="1">CN hydrolase domain-containing protein</fullName>
    </recommendedName>
</protein>
<proteinExistence type="predicted"/>
<keyword evidence="3" id="KW-1185">Reference proteome</keyword>
<dbReference type="InterPro" id="IPR003010">
    <property type="entry name" value="C-N_Hydrolase"/>
</dbReference>
<accession>A0ABP7CVM4</accession>
<sequence length="238" mass="24835">MDPVLARGLPSPDPAENLATLRGWAAAAAARGSTLLATPELFCSASSTTPGGWLRAQLAYIAKKECIALAASTPEQDGDLTYVSASMWNARGSLVAHVRKVRPSAAQLDAGFSGWDGPPPPVDMRGLLHPARHPEAGTWALSVGEDAHIPELRSHWARSGARMVLRLLPAATVLEPLEAAGAWAPTRTGVPFPQAGPLPEPLLNPLPLRFAGWSAWQDGLGQQDGVAGEAGASRGRGS</sequence>
<dbReference type="SUPFAM" id="SSF56317">
    <property type="entry name" value="Carbon-nitrogen hydrolase"/>
    <property type="match status" value="1"/>
</dbReference>
<organism evidence="2 3">
    <name type="scientific">Arthrobacter ginkgonis</name>
    <dbReference type="NCBI Taxonomy" id="1630594"/>
    <lineage>
        <taxon>Bacteria</taxon>
        <taxon>Bacillati</taxon>
        <taxon>Actinomycetota</taxon>
        <taxon>Actinomycetes</taxon>
        <taxon>Micrococcales</taxon>
        <taxon>Micrococcaceae</taxon>
        <taxon>Arthrobacter</taxon>
    </lineage>
</organism>
<dbReference type="Pfam" id="PF00795">
    <property type="entry name" value="CN_hydrolase"/>
    <property type="match status" value="1"/>
</dbReference>
<evidence type="ECO:0000313" key="2">
    <source>
        <dbReference type="EMBL" id="GAA3697169.1"/>
    </source>
</evidence>
<evidence type="ECO:0000259" key="1">
    <source>
        <dbReference type="Pfam" id="PF00795"/>
    </source>
</evidence>
<reference evidence="3" key="1">
    <citation type="journal article" date="2019" name="Int. J. Syst. Evol. Microbiol.">
        <title>The Global Catalogue of Microorganisms (GCM) 10K type strain sequencing project: providing services to taxonomists for standard genome sequencing and annotation.</title>
        <authorList>
            <consortium name="The Broad Institute Genomics Platform"/>
            <consortium name="The Broad Institute Genome Sequencing Center for Infectious Disease"/>
            <person name="Wu L."/>
            <person name="Ma J."/>
        </authorList>
    </citation>
    <scope>NUCLEOTIDE SEQUENCE [LARGE SCALE GENOMIC DNA]</scope>
    <source>
        <strain evidence="3">JCM 30742</strain>
    </source>
</reference>
<dbReference type="InterPro" id="IPR036526">
    <property type="entry name" value="C-N_Hydrolase_sf"/>
</dbReference>
<dbReference type="RefSeq" id="WP_345153258.1">
    <property type="nucleotide sequence ID" value="NZ_BAABEO010000025.1"/>
</dbReference>
<dbReference type="Gene3D" id="3.60.110.10">
    <property type="entry name" value="Carbon-nitrogen hydrolase"/>
    <property type="match status" value="1"/>
</dbReference>
<gene>
    <name evidence="2" type="ORF">GCM10023081_37650</name>
</gene>
<name>A0ABP7CVM4_9MICC</name>
<dbReference type="EMBL" id="BAABEO010000025">
    <property type="protein sequence ID" value="GAA3697169.1"/>
    <property type="molecule type" value="Genomic_DNA"/>
</dbReference>